<name>A0A346NMV9_9ALTE</name>
<dbReference type="EMBL" id="CP031769">
    <property type="protein sequence ID" value="AXR06866.1"/>
    <property type="molecule type" value="Genomic_DNA"/>
</dbReference>
<dbReference type="InterPro" id="IPR013969">
    <property type="entry name" value="Oligosacch_biosynth_Alg14"/>
</dbReference>
<dbReference type="RefSeq" id="WP_108567203.1">
    <property type="nucleotide sequence ID" value="NZ_CP031769.1"/>
</dbReference>
<protein>
    <submittedName>
        <fullName evidence="1">Oligosaccharide biosynthesis protein Alg14</fullName>
    </submittedName>
</protein>
<dbReference type="GO" id="GO:0006488">
    <property type="term" value="P:dolichol-linked oligosaccharide biosynthetic process"/>
    <property type="evidence" value="ECO:0007669"/>
    <property type="project" value="InterPro"/>
</dbReference>
<evidence type="ECO:0000313" key="1">
    <source>
        <dbReference type="EMBL" id="AXR06866.1"/>
    </source>
</evidence>
<proteinExistence type="predicted"/>
<dbReference type="Gene3D" id="3.40.50.2000">
    <property type="entry name" value="Glycogen Phosphorylase B"/>
    <property type="match status" value="1"/>
</dbReference>
<accession>A0A346NMV9</accession>
<reference evidence="1 2" key="1">
    <citation type="submission" date="2018-08" db="EMBL/GenBank/DDBJ databases">
        <title>Salinimonas sediminis sp. nov., a piezophilic bacterium isolated from a deep-sea sediment sample from the New Britain Trench.</title>
        <authorList>
            <person name="Cao J."/>
        </authorList>
    </citation>
    <scope>NUCLEOTIDE SEQUENCE [LARGE SCALE GENOMIC DNA]</scope>
    <source>
        <strain evidence="1 2">N102</strain>
    </source>
</reference>
<dbReference type="Pfam" id="PF08660">
    <property type="entry name" value="Alg14"/>
    <property type="match status" value="1"/>
</dbReference>
<sequence length="148" mass="16532">MKKIILVASPGGHFVQLSLLSDKLVGWKRVIIGTYSSKPSFMEGEKYYAISDFSRTDIWKSLYVGYKSFKILKTERPSVVVTTGAAPGLIFSLIAKLYGVRTIWIDSVANSNKLSLSGNLAKIFGITVLSQWENVCEHNDIEYHGRLI</sequence>
<dbReference type="KEGG" id="salm:D0Y50_11155"/>
<dbReference type="SUPFAM" id="SSF53756">
    <property type="entry name" value="UDP-Glycosyltransferase/glycogen phosphorylase"/>
    <property type="match status" value="1"/>
</dbReference>
<evidence type="ECO:0000313" key="2">
    <source>
        <dbReference type="Proteomes" id="UP000262073"/>
    </source>
</evidence>
<organism evidence="1 2">
    <name type="scientific">Salinimonas sediminis</name>
    <dbReference type="NCBI Taxonomy" id="2303538"/>
    <lineage>
        <taxon>Bacteria</taxon>
        <taxon>Pseudomonadati</taxon>
        <taxon>Pseudomonadota</taxon>
        <taxon>Gammaproteobacteria</taxon>
        <taxon>Alteromonadales</taxon>
        <taxon>Alteromonadaceae</taxon>
        <taxon>Alteromonas/Salinimonas group</taxon>
        <taxon>Salinimonas</taxon>
    </lineage>
</organism>
<dbReference type="AlphaFoldDB" id="A0A346NMV9"/>
<dbReference type="OrthoDB" id="555447at2"/>
<gene>
    <name evidence="1" type="ORF">D0Y50_11155</name>
</gene>
<dbReference type="Proteomes" id="UP000262073">
    <property type="component" value="Chromosome"/>
</dbReference>
<keyword evidence="2" id="KW-1185">Reference proteome</keyword>